<protein>
    <submittedName>
        <fullName evidence="3">Uncharacterized protein</fullName>
    </submittedName>
</protein>
<proteinExistence type="predicted"/>
<evidence type="ECO:0000256" key="2">
    <source>
        <dbReference type="SAM" id="Phobius"/>
    </source>
</evidence>
<dbReference type="EMBL" id="WSZK01000038">
    <property type="protein sequence ID" value="MWG36642.1"/>
    <property type="molecule type" value="Genomic_DNA"/>
</dbReference>
<evidence type="ECO:0000313" key="4">
    <source>
        <dbReference type="Proteomes" id="UP000451471"/>
    </source>
</evidence>
<accession>A0A6B0GP99</accession>
<feature type="compositionally biased region" description="Basic and acidic residues" evidence="1">
    <location>
        <begin position="75"/>
        <end position="84"/>
    </location>
</feature>
<sequence>MQNALVELFESIPEMVRQFTDIALGAGGFDPFQFTMLLSGTVFVTISVVFFGYLVVGALFRPLGGFPTPGRGHRDRREDEFRGN</sequence>
<keyword evidence="2" id="KW-1133">Transmembrane helix</keyword>
<comment type="caution">
    <text evidence="3">The sequence shown here is derived from an EMBL/GenBank/DDBJ whole genome shotgun (WGS) entry which is preliminary data.</text>
</comment>
<evidence type="ECO:0000256" key="1">
    <source>
        <dbReference type="SAM" id="MobiDB-lite"/>
    </source>
</evidence>
<dbReference type="AlphaFoldDB" id="A0A6B0GP99"/>
<reference evidence="3 4" key="1">
    <citation type="submission" date="2019-12" db="EMBL/GenBank/DDBJ databases">
        <title>Halocatena pleomorpha gen. nov. sp. nov., an extremely halophilic archaeon of family Halobacteriaceae isolated from saltpan soil.</title>
        <authorList>
            <person name="Pal Y."/>
            <person name="Verma A."/>
            <person name="Krishnamurthi S."/>
            <person name="Kumar P."/>
        </authorList>
    </citation>
    <scope>NUCLEOTIDE SEQUENCE [LARGE SCALE GENOMIC DNA]</scope>
    <source>
        <strain evidence="3 4">JCM 16495</strain>
    </source>
</reference>
<keyword evidence="4" id="KW-1185">Reference proteome</keyword>
<keyword evidence="2" id="KW-0812">Transmembrane</keyword>
<organism evidence="3 4">
    <name type="scientific">Halomarina oriensis</name>
    <dbReference type="NCBI Taxonomy" id="671145"/>
    <lineage>
        <taxon>Archaea</taxon>
        <taxon>Methanobacteriati</taxon>
        <taxon>Methanobacteriota</taxon>
        <taxon>Stenosarchaea group</taxon>
        <taxon>Halobacteria</taxon>
        <taxon>Halobacteriales</taxon>
        <taxon>Natronomonadaceae</taxon>
        <taxon>Halomarina</taxon>
    </lineage>
</organism>
<gene>
    <name evidence="3" type="ORF">GQS65_19490</name>
</gene>
<dbReference type="OrthoDB" id="211838at2157"/>
<feature type="transmembrane region" description="Helical" evidence="2">
    <location>
        <begin position="34"/>
        <end position="56"/>
    </location>
</feature>
<dbReference type="InterPro" id="IPR058337">
    <property type="entry name" value="DUF8024"/>
</dbReference>
<dbReference type="Proteomes" id="UP000451471">
    <property type="component" value="Unassembled WGS sequence"/>
</dbReference>
<dbReference type="Pfam" id="PF26067">
    <property type="entry name" value="DUF8024"/>
    <property type="match status" value="1"/>
</dbReference>
<name>A0A6B0GP99_9EURY</name>
<evidence type="ECO:0000313" key="3">
    <source>
        <dbReference type="EMBL" id="MWG36642.1"/>
    </source>
</evidence>
<keyword evidence="2" id="KW-0472">Membrane</keyword>
<feature type="region of interest" description="Disordered" evidence="1">
    <location>
        <begin position="65"/>
        <end position="84"/>
    </location>
</feature>
<dbReference type="RefSeq" id="WP_158206295.1">
    <property type="nucleotide sequence ID" value="NZ_WSZK01000038.1"/>
</dbReference>